<gene>
    <name evidence="1" type="ORF">BP6252_12631</name>
</gene>
<keyword evidence="2" id="KW-1185">Reference proteome</keyword>
<dbReference type="AlphaFoldDB" id="A0A3D8QDN8"/>
<name>A0A3D8QDN8_9HELO</name>
<evidence type="ECO:0000313" key="1">
    <source>
        <dbReference type="EMBL" id="RDW59544.1"/>
    </source>
</evidence>
<dbReference type="Pfam" id="PF26639">
    <property type="entry name" value="Het-6_barrel"/>
    <property type="match status" value="1"/>
</dbReference>
<protein>
    <recommendedName>
        <fullName evidence="3">Heterokaryon incompatibility domain-containing protein</fullName>
    </recommendedName>
</protein>
<reference evidence="1 2" key="1">
    <citation type="journal article" date="2018" name="IMA Fungus">
        <title>IMA Genome-F 9: Draft genome sequence of Annulohypoxylon stygium, Aspergillus mulundensis, Berkeleyomyces basicola (syn. Thielaviopsis basicola), Ceratocystis smalleyi, two Cercospora beticola strains, Coleophoma cylindrospora, Fusarium fracticaudum, Phialophora cf. hyalina, and Morchella septimelata.</title>
        <authorList>
            <person name="Wingfield B.D."/>
            <person name="Bills G.F."/>
            <person name="Dong Y."/>
            <person name="Huang W."/>
            <person name="Nel W.J."/>
            <person name="Swalarsk-Parry B.S."/>
            <person name="Vaghefi N."/>
            <person name="Wilken P.M."/>
            <person name="An Z."/>
            <person name="de Beer Z.W."/>
            <person name="De Vos L."/>
            <person name="Chen L."/>
            <person name="Duong T.A."/>
            <person name="Gao Y."/>
            <person name="Hammerbacher A."/>
            <person name="Kikkert J.R."/>
            <person name="Li Y."/>
            <person name="Li H."/>
            <person name="Li K."/>
            <person name="Li Q."/>
            <person name="Liu X."/>
            <person name="Ma X."/>
            <person name="Naidoo K."/>
            <person name="Pethybridge S.J."/>
            <person name="Sun J."/>
            <person name="Steenkamp E.T."/>
            <person name="van der Nest M.A."/>
            <person name="van Wyk S."/>
            <person name="Wingfield M.J."/>
            <person name="Xiong C."/>
            <person name="Yue Q."/>
            <person name="Zhang X."/>
        </authorList>
    </citation>
    <scope>NUCLEOTIDE SEQUENCE [LARGE SCALE GENOMIC DNA]</scope>
    <source>
        <strain evidence="1 2">BP6252</strain>
    </source>
</reference>
<dbReference type="Proteomes" id="UP000256645">
    <property type="component" value="Unassembled WGS sequence"/>
</dbReference>
<accession>A0A3D8QDN8</accession>
<organism evidence="1 2">
    <name type="scientific">Coleophoma cylindrospora</name>
    <dbReference type="NCBI Taxonomy" id="1849047"/>
    <lineage>
        <taxon>Eukaryota</taxon>
        <taxon>Fungi</taxon>
        <taxon>Dikarya</taxon>
        <taxon>Ascomycota</taxon>
        <taxon>Pezizomycotina</taxon>
        <taxon>Leotiomycetes</taxon>
        <taxon>Helotiales</taxon>
        <taxon>Dermateaceae</taxon>
        <taxon>Coleophoma</taxon>
    </lineage>
</organism>
<evidence type="ECO:0000313" key="2">
    <source>
        <dbReference type="Proteomes" id="UP000256645"/>
    </source>
</evidence>
<dbReference type="EMBL" id="PDLM01000016">
    <property type="protein sequence ID" value="RDW59544.1"/>
    <property type="molecule type" value="Genomic_DNA"/>
</dbReference>
<comment type="caution">
    <text evidence="1">The sequence shown here is derived from an EMBL/GenBank/DDBJ whole genome shotgun (WGS) entry which is preliminary data.</text>
</comment>
<evidence type="ECO:0008006" key="3">
    <source>
        <dbReference type="Google" id="ProtNLM"/>
    </source>
</evidence>
<proteinExistence type="predicted"/>
<dbReference type="OrthoDB" id="2157530at2759"/>
<sequence>MVHPIFRYHQKLQNNSYSKRIVDSFKIWNASGLEVQSRQLTIEGEFRLEGMQVGTIDEVCDPCASSTTREPEWLRLAYQHLGTEYQTPTMSCHILQAYFRTILGGHYEPANKRLPDFKGRFALASAFWDWFRGPFAPELQSMRSSGSIDQLLLGETSANGIRVESGDYYHGFLTASFCKFQSLHFFVTSNGYIGYGPECQPDDIVSVVFGCSVPLILRPQQKGYIILGQCFVLGVMNGELLEDYGDKKGSEKIGDREVFDIL</sequence>